<proteinExistence type="predicted"/>
<accession>A0ABS8PRR1</accession>
<keyword evidence="2" id="KW-0472">Membrane</keyword>
<dbReference type="InterPro" id="IPR037185">
    <property type="entry name" value="EmrE-like"/>
</dbReference>
<gene>
    <name evidence="4" type="ORF">LQ567_09260</name>
</gene>
<dbReference type="Pfam" id="PF00892">
    <property type="entry name" value="EamA"/>
    <property type="match status" value="1"/>
</dbReference>
<evidence type="ECO:0000259" key="3">
    <source>
        <dbReference type="Pfam" id="PF00892"/>
    </source>
</evidence>
<evidence type="ECO:0000256" key="1">
    <source>
        <dbReference type="SAM" id="MobiDB-lite"/>
    </source>
</evidence>
<keyword evidence="2" id="KW-0812">Transmembrane</keyword>
<sequence length="102" mass="10361">MLSATTADGQVPFYVYLPAVTIIGGQEASLLASAEPLSATVIAVLWLQVPFGLTDWIGSGLIIATVFLLSRKARSAGPAPVAADKNAADKGEVHTPAPSSAA</sequence>
<dbReference type="EMBL" id="JAJNEC010000005">
    <property type="protein sequence ID" value="MCD2422948.1"/>
    <property type="molecule type" value="Genomic_DNA"/>
</dbReference>
<dbReference type="Proteomes" id="UP001199816">
    <property type="component" value="Unassembled WGS sequence"/>
</dbReference>
<feature type="region of interest" description="Disordered" evidence="1">
    <location>
        <begin position="79"/>
        <end position="102"/>
    </location>
</feature>
<comment type="caution">
    <text evidence="4">The sequence shown here is derived from an EMBL/GenBank/DDBJ whole genome shotgun (WGS) entry which is preliminary data.</text>
</comment>
<name>A0ABS8PRR1_9BACT</name>
<dbReference type="InterPro" id="IPR000620">
    <property type="entry name" value="EamA_dom"/>
</dbReference>
<evidence type="ECO:0000313" key="4">
    <source>
        <dbReference type="EMBL" id="MCD2422948.1"/>
    </source>
</evidence>
<dbReference type="SUPFAM" id="SSF103481">
    <property type="entry name" value="Multidrug resistance efflux transporter EmrE"/>
    <property type="match status" value="1"/>
</dbReference>
<reference evidence="4 5" key="1">
    <citation type="submission" date="2021-11" db="EMBL/GenBank/DDBJ databases">
        <title>Genomic of Niabella pedocola.</title>
        <authorList>
            <person name="Wu T."/>
        </authorList>
    </citation>
    <scope>NUCLEOTIDE SEQUENCE [LARGE SCALE GENOMIC DNA]</scope>
    <source>
        <strain evidence="4 5">JCM 31011</strain>
    </source>
</reference>
<organism evidence="4 5">
    <name type="scientific">Niabella pedocola</name>
    <dbReference type="NCBI Taxonomy" id="1752077"/>
    <lineage>
        <taxon>Bacteria</taxon>
        <taxon>Pseudomonadati</taxon>
        <taxon>Bacteroidota</taxon>
        <taxon>Chitinophagia</taxon>
        <taxon>Chitinophagales</taxon>
        <taxon>Chitinophagaceae</taxon>
        <taxon>Niabella</taxon>
    </lineage>
</organism>
<feature type="domain" description="EamA" evidence="3">
    <location>
        <begin position="11"/>
        <end position="70"/>
    </location>
</feature>
<protein>
    <submittedName>
        <fullName evidence="4">DMT family transporter</fullName>
    </submittedName>
</protein>
<keyword evidence="5" id="KW-1185">Reference proteome</keyword>
<evidence type="ECO:0000256" key="2">
    <source>
        <dbReference type="SAM" id="Phobius"/>
    </source>
</evidence>
<feature type="transmembrane region" description="Helical" evidence="2">
    <location>
        <begin position="45"/>
        <end position="69"/>
    </location>
</feature>
<keyword evidence="2" id="KW-1133">Transmembrane helix</keyword>
<evidence type="ECO:0000313" key="5">
    <source>
        <dbReference type="Proteomes" id="UP001199816"/>
    </source>
</evidence>
<dbReference type="RefSeq" id="WP_231004219.1">
    <property type="nucleotide sequence ID" value="NZ_JAJNEC010000005.1"/>
</dbReference>